<evidence type="ECO:0000313" key="6">
    <source>
        <dbReference type="EMBL" id="OTF78875.1"/>
    </source>
</evidence>
<dbReference type="Proteomes" id="UP000194236">
    <property type="component" value="Unassembled WGS sequence"/>
</dbReference>
<dbReference type="InterPro" id="IPR019734">
    <property type="entry name" value="TPR_rpt"/>
</dbReference>
<dbReference type="EMBL" id="MUJZ01025913">
    <property type="protein sequence ID" value="OTF78875.1"/>
    <property type="molecule type" value="Genomic_DNA"/>
</dbReference>
<evidence type="ECO:0000256" key="4">
    <source>
        <dbReference type="PROSITE-ProRule" id="PRU00339"/>
    </source>
</evidence>
<proteinExistence type="inferred from homology"/>
<accession>A0A1Y3BI77</accession>
<dbReference type="PROSITE" id="PS50005">
    <property type="entry name" value="TPR"/>
    <property type="match status" value="1"/>
</dbReference>
<evidence type="ECO:0000256" key="2">
    <source>
        <dbReference type="ARBA" id="ARBA00038210"/>
    </source>
</evidence>
<protein>
    <recommendedName>
        <fullName evidence="3">Cell division cycle protein 27 homolog</fullName>
    </recommendedName>
</protein>
<dbReference type="OrthoDB" id="423589at2759"/>
<dbReference type="SMART" id="SM00028">
    <property type="entry name" value="TPR"/>
    <property type="match status" value="3"/>
</dbReference>
<evidence type="ECO:0000313" key="7">
    <source>
        <dbReference type="Proteomes" id="UP000194236"/>
    </source>
</evidence>
<dbReference type="Pfam" id="PF00515">
    <property type="entry name" value="TPR_1"/>
    <property type="match status" value="1"/>
</dbReference>
<dbReference type="InterPro" id="IPR032076">
    <property type="entry name" value="TTC5_OB"/>
</dbReference>
<dbReference type="InterPro" id="IPR038645">
    <property type="entry name" value="TTC5_OB_sf"/>
</dbReference>
<reference evidence="6 7" key="1">
    <citation type="submission" date="2017-03" db="EMBL/GenBank/DDBJ databases">
        <title>Genome Survey of Euroglyphus maynei.</title>
        <authorList>
            <person name="Arlian L.G."/>
            <person name="Morgan M.S."/>
            <person name="Rider S.D."/>
        </authorList>
    </citation>
    <scope>NUCLEOTIDE SEQUENCE [LARGE SCALE GENOMIC DNA]</scope>
    <source>
        <strain evidence="6">Arlian Lab</strain>
        <tissue evidence="6">Whole body</tissue>
    </source>
</reference>
<dbReference type="Gene3D" id="1.25.40.10">
    <property type="entry name" value="Tetratricopeptide repeat domain"/>
    <property type="match status" value="1"/>
</dbReference>
<evidence type="ECO:0000256" key="1">
    <source>
        <dbReference type="ARBA" id="ARBA00022803"/>
    </source>
</evidence>
<dbReference type="SUPFAM" id="SSF48452">
    <property type="entry name" value="TPR-like"/>
    <property type="match status" value="1"/>
</dbReference>
<feature type="domain" description="Tetratricopeptide repeat protein 5 OB fold" evidence="5">
    <location>
        <begin position="318"/>
        <end position="427"/>
    </location>
</feature>
<dbReference type="InterPro" id="IPR011990">
    <property type="entry name" value="TPR-like_helical_dom_sf"/>
</dbReference>
<dbReference type="AlphaFoldDB" id="A0A1Y3BI77"/>
<dbReference type="Pfam" id="PF16669">
    <property type="entry name" value="TTC5_OB"/>
    <property type="match status" value="1"/>
</dbReference>
<dbReference type="Gene3D" id="2.40.50.550">
    <property type="match status" value="1"/>
</dbReference>
<evidence type="ECO:0000259" key="5">
    <source>
        <dbReference type="Pfam" id="PF16669"/>
    </source>
</evidence>
<dbReference type="PANTHER" id="PTHR12558:SF13">
    <property type="entry name" value="CELL DIVISION CYCLE PROTEIN 27 HOMOLOG"/>
    <property type="match status" value="1"/>
</dbReference>
<keyword evidence="7" id="KW-1185">Reference proteome</keyword>
<evidence type="ECO:0000256" key="3">
    <source>
        <dbReference type="ARBA" id="ARBA00039307"/>
    </source>
</evidence>
<keyword evidence="1 4" id="KW-0802">TPR repeat</keyword>
<gene>
    <name evidence="6" type="ORF">BLA29_000797</name>
</gene>
<dbReference type="PANTHER" id="PTHR12558">
    <property type="entry name" value="CELL DIVISION CYCLE 16,23,27"/>
    <property type="match status" value="1"/>
</dbReference>
<comment type="caution">
    <text evidence="6">The sequence shown here is derived from an EMBL/GenBank/DDBJ whole genome shotgun (WGS) entry which is preliminary data.</text>
</comment>
<comment type="similarity">
    <text evidence="2">Belongs to the APC3/CDC27 family.</text>
</comment>
<sequence>MSTGLEIIRGKISDLYRYRDEYFLQTNEHEWPQKRSAIETKVMVCYSEICKELENHINHVDKAEYYFLKGWLLNIRDQYDPNVFESLTKSIKFRPDNQQAWLELGECYFKKQQLNLAKNCFEKVLQLNPMEKRALRNLSIMLRSNQCGRSLEEKHHDIVKSIELAKKAVECDVNDSDSWAILGNAYLTLLFMSSIGSRSDLLDRCKSAYQKAINDPIVRTKSDVLFNYSTVLQYDEEFEQAIQCLHDAYRYDSEWLELTNKKQRLLNLFADICHGNKLDRTVIKAKKLSSIKEQLQSEESRLKCQFENKEKFFNGQTKLIDELCEKANDCLLVCRIVSYVSDPHNIFFSSIYITIDSRGHTITLFVYDLVKNKGPRPGDTLLIIKPYLKEYRIKFEEQEFQFKALRIVDPLQEMLINNMPITKDCVAIPTINVTLKSD</sequence>
<organism evidence="6 7">
    <name type="scientific">Euroglyphus maynei</name>
    <name type="common">Mayne's house dust mite</name>
    <dbReference type="NCBI Taxonomy" id="6958"/>
    <lineage>
        <taxon>Eukaryota</taxon>
        <taxon>Metazoa</taxon>
        <taxon>Ecdysozoa</taxon>
        <taxon>Arthropoda</taxon>
        <taxon>Chelicerata</taxon>
        <taxon>Arachnida</taxon>
        <taxon>Acari</taxon>
        <taxon>Acariformes</taxon>
        <taxon>Sarcoptiformes</taxon>
        <taxon>Astigmata</taxon>
        <taxon>Psoroptidia</taxon>
        <taxon>Analgoidea</taxon>
        <taxon>Pyroglyphidae</taxon>
        <taxon>Pyroglyphinae</taxon>
        <taxon>Euroglyphus</taxon>
    </lineage>
</organism>
<feature type="repeat" description="TPR" evidence="4">
    <location>
        <begin position="98"/>
        <end position="131"/>
    </location>
</feature>
<name>A0A1Y3BI77_EURMA</name>